<dbReference type="PROSITE" id="PS51318">
    <property type="entry name" value="TAT"/>
    <property type="match status" value="1"/>
</dbReference>
<keyword evidence="3" id="KW-1185">Reference proteome</keyword>
<dbReference type="Proteomes" id="UP001597018">
    <property type="component" value="Unassembled WGS sequence"/>
</dbReference>
<evidence type="ECO:0000256" key="1">
    <source>
        <dbReference type="SAM" id="SignalP"/>
    </source>
</evidence>
<feature type="chain" id="PRO_5046990661" description="Secreted protein" evidence="1">
    <location>
        <begin position="39"/>
        <end position="147"/>
    </location>
</feature>
<proteinExistence type="predicted"/>
<protein>
    <recommendedName>
        <fullName evidence="4">Secreted protein</fullName>
    </recommendedName>
</protein>
<evidence type="ECO:0008006" key="4">
    <source>
        <dbReference type="Google" id="ProtNLM"/>
    </source>
</evidence>
<sequence length="147" mass="14991">MSANRASSVSRRGRMGAMGAAVALAALSAGVLPATADAAVHTMSTCNGSASGFVAKWGPASKQCSYTSPASGWKGKLRIDWSAQSGTNQYGCVEARMSKAKNPDKWQGLGCGSSGSGVIAWPANTASMVEVRAKSLNSGIINVDYSI</sequence>
<comment type="caution">
    <text evidence="2">The sequence shown here is derived from an EMBL/GenBank/DDBJ whole genome shotgun (WGS) entry which is preliminary data.</text>
</comment>
<organism evidence="2 3">
    <name type="scientific">Saccharopolyspora rosea</name>
    <dbReference type="NCBI Taxonomy" id="524884"/>
    <lineage>
        <taxon>Bacteria</taxon>
        <taxon>Bacillati</taxon>
        <taxon>Actinomycetota</taxon>
        <taxon>Actinomycetes</taxon>
        <taxon>Pseudonocardiales</taxon>
        <taxon>Pseudonocardiaceae</taxon>
        <taxon>Saccharopolyspora</taxon>
    </lineage>
</organism>
<accession>A0ABW3FNE1</accession>
<evidence type="ECO:0000313" key="3">
    <source>
        <dbReference type="Proteomes" id="UP001597018"/>
    </source>
</evidence>
<gene>
    <name evidence="2" type="ORF">ACFQ16_07020</name>
</gene>
<name>A0ABW3FNE1_9PSEU</name>
<reference evidence="3" key="1">
    <citation type="journal article" date="2019" name="Int. J. Syst. Evol. Microbiol.">
        <title>The Global Catalogue of Microorganisms (GCM) 10K type strain sequencing project: providing services to taxonomists for standard genome sequencing and annotation.</title>
        <authorList>
            <consortium name="The Broad Institute Genomics Platform"/>
            <consortium name="The Broad Institute Genome Sequencing Center for Infectious Disease"/>
            <person name="Wu L."/>
            <person name="Ma J."/>
        </authorList>
    </citation>
    <scope>NUCLEOTIDE SEQUENCE [LARGE SCALE GENOMIC DNA]</scope>
    <source>
        <strain evidence="3">CCUG 56401</strain>
    </source>
</reference>
<dbReference type="RefSeq" id="WP_263252682.1">
    <property type="nucleotide sequence ID" value="NZ_BAABLT010000001.1"/>
</dbReference>
<feature type="signal peptide" evidence="1">
    <location>
        <begin position="1"/>
        <end position="38"/>
    </location>
</feature>
<dbReference type="EMBL" id="JBHTIW010000003">
    <property type="protein sequence ID" value="MFD0919489.1"/>
    <property type="molecule type" value="Genomic_DNA"/>
</dbReference>
<dbReference type="InterPro" id="IPR006311">
    <property type="entry name" value="TAT_signal"/>
</dbReference>
<evidence type="ECO:0000313" key="2">
    <source>
        <dbReference type="EMBL" id="MFD0919489.1"/>
    </source>
</evidence>
<keyword evidence="1" id="KW-0732">Signal</keyword>